<name>A0A2P4XSI4_9STRA</name>
<dbReference type="EMBL" id="NCKW01008158">
    <property type="protein sequence ID" value="POM68538.1"/>
    <property type="molecule type" value="Genomic_DNA"/>
</dbReference>
<proteinExistence type="predicted"/>
<evidence type="ECO:0000313" key="1">
    <source>
        <dbReference type="EMBL" id="POM68538.1"/>
    </source>
</evidence>
<keyword evidence="2" id="KW-1185">Reference proteome</keyword>
<dbReference type="AlphaFoldDB" id="A0A2P4XSI4"/>
<gene>
    <name evidence="1" type="ORF">PHPALM_15293</name>
</gene>
<comment type="caution">
    <text evidence="1">The sequence shown here is derived from an EMBL/GenBank/DDBJ whole genome shotgun (WGS) entry which is preliminary data.</text>
</comment>
<evidence type="ECO:0000313" key="2">
    <source>
        <dbReference type="Proteomes" id="UP000237271"/>
    </source>
</evidence>
<accession>A0A2P4XSI4</accession>
<reference evidence="1 2" key="1">
    <citation type="journal article" date="2017" name="Genome Biol. Evol.">
        <title>Phytophthora megakarya and P. palmivora, closely related causal agents of cacao black pod rot, underwent increases in genome sizes and gene numbers by different mechanisms.</title>
        <authorList>
            <person name="Ali S.S."/>
            <person name="Shao J."/>
            <person name="Lary D.J."/>
            <person name="Kronmiller B."/>
            <person name="Shen D."/>
            <person name="Strem M.D."/>
            <person name="Amoako-Attah I."/>
            <person name="Akrofi A.Y."/>
            <person name="Begoude B.A."/>
            <person name="Ten Hoopen G.M."/>
            <person name="Coulibaly K."/>
            <person name="Kebe B.I."/>
            <person name="Melnick R.L."/>
            <person name="Guiltinan M.J."/>
            <person name="Tyler B.M."/>
            <person name="Meinhardt L.W."/>
            <person name="Bailey B.A."/>
        </authorList>
    </citation>
    <scope>NUCLEOTIDE SEQUENCE [LARGE SCALE GENOMIC DNA]</scope>
    <source>
        <strain evidence="2">sbr112.9</strain>
    </source>
</reference>
<protein>
    <submittedName>
        <fullName evidence="1">Uncharacterized protein</fullName>
    </submittedName>
</protein>
<dbReference type="Proteomes" id="UP000237271">
    <property type="component" value="Unassembled WGS sequence"/>
</dbReference>
<organism evidence="1 2">
    <name type="scientific">Phytophthora palmivora</name>
    <dbReference type="NCBI Taxonomy" id="4796"/>
    <lineage>
        <taxon>Eukaryota</taxon>
        <taxon>Sar</taxon>
        <taxon>Stramenopiles</taxon>
        <taxon>Oomycota</taxon>
        <taxon>Peronosporomycetes</taxon>
        <taxon>Peronosporales</taxon>
        <taxon>Peronosporaceae</taxon>
        <taxon>Phytophthora</taxon>
    </lineage>
</organism>
<sequence>MRAFFAQQQAKFQVHLSEQIATQNARFETLASKPPVARKPNHPNITGCKGEDPDLWFVAIKQGAIWFRPDDCVSSSPYPYELVPSSFVTECDRSETVRTWTTFKTDALSILTS</sequence>